<dbReference type="InterPro" id="IPR010982">
    <property type="entry name" value="Lambda_DNA-bd_dom_sf"/>
</dbReference>
<dbReference type="AlphaFoldDB" id="A0A239BHE5"/>
<keyword evidence="3" id="KW-1185">Reference proteome</keyword>
<dbReference type="Proteomes" id="UP000198310">
    <property type="component" value="Unassembled WGS sequence"/>
</dbReference>
<evidence type="ECO:0000313" key="2">
    <source>
        <dbReference type="EMBL" id="SNS07380.1"/>
    </source>
</evidence>
<reference evidence="3" key="1">
    <citation type="submission" date="2017-06" db="EMBL/GenBank/DDBJ databases">
        <authorList>
            <person name="Varghese N."/>
            <person name="Submissions S."/>
        </authorList>
    </citation>
    <scope>NUCLEOTIDE SEQUENCE [LARGE SCALE GENOMIC DNA]</scope>
    <source>
        <strain evidence="3">DSM 28041</strain>
    </source>
</reference>
<evidence type="ECO:0000313" key="3">
    <source>
        <dbReference type="Proteomes" id="UP000198310"/>
    </source>
</evidence>
<name>A0A239BHE5_9BACT</name>
<dbReference type="EMBL" id="FZNS01000024">
    <property type="protein sequence ID" value="SNS07380.1"/>
    <property type="molecule type" value="Genomic_DNA"/>
</dbReference>
<dbReference type="CDD" id="cd22309">
    <property type="entry name" value="AgeI-like"/>
    <property type="match status" value="1"/>
</dbReference>
<proteinExistence type="predicted"/>
<dbReference type="InterPro" id="IPR001387">
    <property type="entry name" value="Cro/C1-type_HTH"/>
</dbReference>
<dbReference type="Gene3D" id="1.10.260.40">
    <property type="entry name" value="lambda repressor-like DNA-binding domains"/>
    <property type="match status" value="1"/>
</dbReference>
<dbReference type="GO" id="GO:0003677">
    <property type="term" value="F:DNA binding"/>
    <property type="evidence" value="ECO:0007669"/>
    <property type="project" value="InterPro"/>
</dbReference>
<dbReference type="SUPFAM" id="SSF47413">
    <property type="entry name" value="lambda repressor-like DNA-binding domains"/>
    <property type="match status" value="1"/>
</dbReference>
<feature type="domain" description="HTH cro/C1-type" evidence="1">
    <location>
        <begin position="16"/>
        <end position="70"/>
    </location>
</feature>
<dbReference type="InterPro" id="IPR041551">
    <property type="entry name" value="RE_BsaWI"/>
</dbReference>
<dbReference type="Pfam" id="PF18643">
    <property type="entry name" value="RE_BsaWI"/>
    <property type="match status" value="1"/>
</dbReference>
<dbReference type="RefSeq" id="WP_089334513.1">
    <property type="nucleotide sequence ID" value="NZ_FZNS01000024.1"/>
</dbReference>
<protein>
    <submittedName>
        <fullName evidence="2">Helix-turn-helix</fullName>
    </submittedName>
</protein>
<dbReference type="SMART" id="SM00530">
    <property type="entry name" value="HTH_XRE"/>
    <property type="match status" value="1"/>
</dbReference>
<accession>A0A239BHE5</accession>
<dbReference type="PROSITE" id="PS50943">
    <property type="entry name" value="HTH_CROC1"/>
    <property type="match status" value="1"/>
</dbReference>
<organism evidence="2 3">
    <name type="scientific">Hymenobacter mucosus</name>
    <dbReference type="NCBI Taxonomy" id="1411120"/>
    <lineage>
        <taxon>Bacteria</taxon>
        <taxon>Pseudomonadati</taxon>
        <taxon>Bacteroidota</taxon>
        <taxon>Cytophagia</taxon>
        <taxon>Cytophagales</taxon>
        <taxon>Hymenobacteraceae</taxon>
        <taxon>Hymenobacter</taxon>
    </lineage>
</organism>
<gene>
    <name evidence="2" type="ORF">SAMN06269173_1246</name>
</gene>
<dbReference type="CDD" id="cd00093">
    <property type="entry name" value="HTH_XRE"/>
    <property type="match status" value="1"/>
</dbReference>
<evidence type="ECO:0000259" key="1">
    <source>
        <dbReference type="PROSITE" id="PS50943"/>
    </source>
</evidence>
<dbReference type="Pfam" id="PF01381">
    <property type="entry name" value="HTH_3"/>
    <property type="match status" value="1"/>
</dbReference>
<sequence>MRSIHDPRYHLITAALKEIREKKGLTQDELAANLGKKQSYVSKAEGNERRLDLLELSEWLIGLGITLKDFLQNIGWLSEELSVAVPIKGQASQQGKDVVQKMLLQGKSYDVVLKNVALDKYLEVEEFISNKFLALNEPKNKQKNREAIFEAIEFAVKKLPKLNPSDIYVHLVYRAYIRDYKRTRAEQSWVRAGGEAMEIFVEKHYSKLLAAEGITIKALLSGAEKAKALKEMGLEGVVGDSKLDIALYGTHKGKQVIFGGIHSKASLAERVSDDVPCSVAMMGLGLQSILLTFDAKSYPPPQGNLVTIGEFGTTDNPSDKRHYIESHGSFDVCFSYNLHTYPSKLPTKSGKQIYVSDFGPDDPLPQFIIDGWKAFKAKL</sequence>